<evidence type="ECO:0000313" key="1">
    <source>
        <dbReference type="EMBL" id="KAL0398047.1"/>
    </source>
</evidence>
<dbReference type="PANTHER" id="PTHR33116:SF86">
    <property type="entry name" value="REVERSE TRANSCRIPTASE DOMAIN-CONTAINING PROTEIN"/>
    <property type="match status" value="1"/>
</dbReference>
<protein>
    <recommendedName>
        <fullName evidence="2">Reverse transcriptase domain-containing protein</fullName>
    </recommendedName>
</protein>
<proteinExistence type="predicted"/>
<accession>A0AAW2T0V3</accession>
<reference evidence="1" key="2">
    <citation type="journal article" date="2024" name="Plant">
        <title>Genomic evolution and insights into agronomic trait innovations of Sesamum species.</title>
        <authorList>
            <person name="Miao H."/>
            <person name="Wang L."/>
            <person name="Qu L."/>
            <person name="Liu H."/>
            <person name="Sun Y."/>
            <person name="Le M."/>
            <person name="Wang Q."/>
            <person name="Wei S."/>
            <person name="Zheng Y."/>
            <person name="Lin W."/>
            <person name="Duan Y."/>
            <person name="Cao H."/>
            <person name="Xiong S."/>
            <person name="Wang X."/>
            <person name="Wei L."/>
            <person name="Li C."/>
            <person name="Ma Q."/>
            <person name="Ju M."/>
            <person name="Zhao R."/>
            <person name="Li G."/>
            <person name="Mu C."/>
            <person name="Tian Q."/>
            <person name="Mei H."/>
            <person name="Zhang T."/>
            <person name="Gao T."/>
            <person name="Zhang H."/>
        </authorList>
    </citation>
    <scope>NUCLEOTIDE SEQUENCE</scope>
    <source>
        <strain evidence="1">KEN8</strain>
    </source>
</reference>
<dbReference type="AlphaFoldDB" id="A0AAW2T0V3"/>
<evidence type="ECO:0008006" key="2">
    <source>
        <dbReference type="Google" id="ProtNLM"/>
    </source>
</evidence>
<dbReference type="EMBL" id="JACGWM010000001">
    <property type="protein sequence ID" value="KAL0398047.1"/>
    <property type="molecule type" value="Genomic_DNA"/>
</dbReference>
<organism evidence="1">
    <name type="scientific">Sesamum calycinum</name>
    <dbReference type="NCBI Taxonomy" id="2727403"/>
    <lineage>
        <taxon>Eukaryota</taxon>
        <taxon>Viridiplantae</taxon>
        <taxon>Streptophyta</taxon>
        <taxon>Embryophyta</taxon>
        <taxon>Tracheophyta</taxon>
        <taxon>Spermatophyta</taxon>
        <taxon>Magnoliopsida</taxon>
        <taxon>eudicotyledons</taxon>
        <taxon>Gunneridae</taxon>
        <taxon>Pentapetalae</taxon>
        <taxon>asterids</taxon>
        <taxon>lamiids</taxon>
        <taxon>Lamiales</taxon>
        <taxon>Pedaliaceae</taxon>
        <taxon>Sesamum</taxon>
    </lineage>
</organism>
<dbReference type="PANTHER" id="PTHR33116">
    <property type="entry name" value="REVERSE TRANSCRIPTASE ZINC-BINDING DOMAIN-CONTAINING PROTEIN-RELATED-RELATED"/>
    <property type="match status" value="1"/>
</dbReference>
<comment type="caution">
    <text evidence="1">The sequence shown here is derived from an EMBL/GenBank/DDBJ whole genome shotgun (WGS) entry which is preliminary data.</text>
</comment>
<name>A0AAW2T0V3_9LAMI</name>
<gene>
    <name evidence="1" type="ORF">Scaly_0253100</name>
</gene>
<reference evidence="1" key="1">
    <citation type="submission" date="2020-06" db="EMBL/GenBank/DDBJ databases">
        <authorList>
            <person name="Li T."/>
            <person name="Hu X."/>
            <person name="Zhang T."/>
            <person name="Song X."/>
            <person name="Zhang H."/>
            <person name="Dai N."/>
            <person name="Sheng W."/>
            <person name="Hou X."/>
            <person name="Wei L."/>
        </authorList>
    </citation>
    <scope>NUCLEOTIDE SEQUENCE</scope>
    <source>
        <strain evidence="1">KEN8</strain>
        <tissue evidence="1">Leaf</tissue>
    </source>
</reference>
<sequence length="537" mass="61164">MVQESRCEDIITKAWDRPGNLGEKLECLGGRLSVWGRLVLCETKDRIARLEQDLVSLEGGALTVANHTRVVRDREELSKLIIQEEIFWKQRSKVLWLKEGDRNSRFFHAKANHRHQVNSIRRIKKSNGEWTETAEGVQQCILDYFEKVFTSSRPLAEDVHSGTEHLQTVVDIEMAEDLQRPYTETEVTQALFSMSPLKSPGPDGMPPLFYQKFWHVVRSDVISCVLSFLNHFSLPSGFNATNIVLIPKCKQPQSLTQYRPISLSFVPGRLITDNVLLAFETNHFLHTHSKGLKHFMNLKLDISKAYDRVEWSFLRTVLESLSALFRAAAEKGTIPGVAVCRGAPRISHLLFADDTMVFCPDNTDTSQYPLAAQHQLAGALGIHLENKHEVYLRLPAVAFCSKKVLFAALKDRIWRRIQGWHEKTLSQAGKAVLIQAVVQAIPSYAMSCFRLPRTLLQEFQALSANFFWNDGDRRKFIGCRWRMGTGHSVNIWTDPWVPRTPSLRVITPKSSDVHISYVSKLMVAGTGEWDVELIKFL</sequence>